<dbReference type="InterPro" id="IPR011032">
    <property type="entry name" value="GroES-like_sf"/>
</dbReference>
<evidence type="ECO:0000256" key="4">
    <source>
        <dbReference type="RuleBase" id="RU000535"/>
    </source>
</evidence>
<comment type="caution">
    <text evidence="5">The sequence shown here is derived from an EMBL/GenBank/DDBJ whole genome shotgun (WGS) entry which is preliminary data.</text>
</comment>
<dbReference type="PRINTS" id="PR00297">
    <property type="entry name" value="CHAPERONIN10"/>
</dbReference>
<dbReference type="NCBIfam" id="NF001526">
    <property type="entry name" value="PRK00364.1-1"/>
    <property type="match status" value="1"/>
</dbReference>
<reference evidence="5" key="1">
    <citation type="submission" date="2022-01" db="EMBL/GenBank/DDBJ databases">
        <title>Genome assemble of Metamasius hemipterus Nardonella endosymbiont.</title>
        <authorList>
            <person name="Palmieri L."/>
            <person name="Pavarini R."/>
            <person name="Sharma P."/>
        </authorList>
    </citation>
    <scope>NUCLEOTIDE SEQUENCE [LARGE SCALE GENOMIC DNA]</scope>
    <source>
        <strain evidence="5">NARMHE1</strain>
    </source>
</reference>
<dbReference type="Pfam" id="PF00166">
    <property type="entry name" value="Cpn10"/>
    <property type="match status" value="1"/>
</dbReference>
<dbReference type="Proteomes" id="UP001203831">
    <property type="component" value="Unassembled WGS sequence"/>
</dbReference>
<dbReference type="PANTHER" id="PTHR10772:SF58">
    <property type="entry name" value="CO-CHAPERONIN GROES"/>
    <property type="match status" value="1"/>
</dbReference>
<sequence>MKNIHLLYDKILVKRIEGESKSSGGIVLTGSNKSNRGEVLAIGKGKLLENGNLIPLEVKIGDIIIFNDGYNIKTEKINDKEVLIMSENDILAIIN</sequence>
<dbReference type="InterPro" id="IPR037124">
    <property type="entry name" value="Chaperonin_GroES_sf"/>
</dbReference>
<dbReference type="InterPro" id="IPR020818">
    <property type="entry name" value="Chaperonin_GroES"/>
</dbReference>
<protein>
    <recommendedName>
        <fullName evidence="3">Co-chaperonin GroES</fullName>
    </recommendedName>
    <alternativeName>
        <fullName evidence="3">10 kDa chaperonin</fullName>
    </alternativeName>
    <alternativeName>
        <fullName evidence="3">Chaperonin-10</fullName>
        <shortName evidence="3">Cpn10</shortName>
    </alternativeName>
</protein>
<comment type="subunit">
    <text evidence="3">Heptamer of 7 subunits arranged in a ring. Interacts with the chaperonin GroEL.</text>
</comment>
<dbReference type="EMBL" id="JAKMAI010000003">
    <property type="protein sequence ID" value="MCM0158257.1"/>
    <property type="molecule type" value="Genomic_DNA"/>
</dbReference>
<dbReference type="HAMAP" id="MF_00580">
    <property type="entry name" value="CH10"/>
    <property type="match status" value="1"/>
</dbReference>
<dbReference type="SMART" id="SM00883">
    <property type="entry name" value="Cpn10"/>
    <property type="match status" value="1"/>
</dbReference>
<keyword evidence="3" id="KW-0963">Cytoplasm</keyword>
<evidence type="ECO:0000256" key="3">
    <source>
        <dbReference type="HAMAP-Rule" id="MF_00580"/>
    </source>
</evidence>
<evidence type="ECO:0000313" key="5">
    <source>
        <dbReference type="EMBL" id="MCM0158257.1"/>
    </source>
</evidence>
<dbReference type="RefSeq" id="WP_250672622.1">
    <property type="nucleotide sequence ID" value="NZ_JAKMAI010000003.1"/>
</dbReference>
<evidence type="ECO:0000313" key="6">
    <source>
        <dbReference type="Proteomes" id="UP001203831"/>
    </source>
</evidence>
<organism evidence="5 6">
    <name type="scientific">endosymbiont of Metamasius hemipterus</name>
    <dbReference type="NCBI Taxonomy" id="204627"/>
    <lineage>
        <taxon>Bacteria</taxon>
        <taxon>Pseudomonadati</taxon>
        <taxon>Pseudomonadota</taxon>
        <taxon>Gammaproteobacteria</taxon>
        <taxon>Candidatus Nardonella</taxon>
    </lineage>
</organism>
<dbReference type="SUPFAM" id="SSF50129">
    <property type="entry name" value="GroES-like"/>
    <property type="match status" value="1"/>
</dbReference>
<accession>A0ABT0TW91</accession>
<dbReference type="Gene3D" id="2.30.33.40">
    <property type="entry name" value="GroES chaperonin"/>
    <property type="match status" value="1"/>
</dbReference>
<gene>
    <name evidence="3" type="primary">groES</name>
    <name evidence="3" type="synonym">groS</name>
    <name evidence="5" type="ORF">L7J86_00350</name>
</gene>
<keyword evidence="2 3" id="KW-0143">Chaperone</keyword>
<keyword evidence="6" id="KW-1185">Reference proteome</keyword>
<proteinExistence type="inferred from homology"/>
<dbReference type="CDD" id="cd00320">
    <property type="entry name" value="cpn10"/>
    <property type="match status" value="1"/>
</dbReference>
<dbReference type="PANTHER" id="PTHR10772">
    <property type="entry name" value="10 KDA HEAT SHOCK PROTEIN"/>
    <property type="match status" value="1"/>
</dbReference>
<comment type="similarity">
    <text evidence="1 3 4">Belongs to the GroES chaperonin family.</text>
</comment>
<name>A0ABT0TW91_9GAMM</name>
<comment type="function">
    <text evidence="3 4">Together with the chaperonin GroEL, plays an essential role in assisting protein folding. The GroEL-GroES system forms a nano-cage that allows encapsulation of the non-native substrate proteins and provides a physical environment optimized to promote and accelerate protein folding. GroES binds to the apical surface of the GroEL ring, thereby capping the opening of the GroEL channel.</text>
</comment>
<comment type="subcellular location">
    <subcellularLocation>
        <location evidence="3">Cytoplasm</location>
    </subcellularLocation>
</comment>
<evidence type="ECO:0000256" key="1">
    <source>
        <dbReference type="ARBA" id="ARBA00006975"/>
    </source>
</evidence>
<evidence type="ECO:0000256" key="2">
    <source>
        <dbReference type="ARBA" id="ARBA00023186"/>
    </source>
</evidence>